<dbReference type="GO" id="GO:0016301">
    <property type="term" value="F:kinase activity"/>
    <property type="evidence" value="ECO:0007669"/>
    <property type="project" value="UniProtKB-KW"/>
</dbReference>
<feature type="non-terminal residue" evidence="1">
    <location>
        <position position="1"/>
    </location>
</feature>
<evidence type="ECO:0000313" key="1">
    <source>
        <dbReference type="EMBL" id="CAK9039975.1"/>
    </source>
</evidence>
<organism evidence="1 2">
    <name type="scientific">Durusdinium trenchii</name>
    <dbReference type="NCBI Taxonomy" id="1381693"/>
    <lineage>
        <taxon>Eukaryota</taxon>
        <taxon>Sar</taxon>
        <taxon>Alveolata</taxon>
        <taxon>Dinophyceae</taxon>
        <taxon>Suessiales</taxon>
        <taxon>Symbiodiniaceae</taxon>
        <taxon>Durusdinium</taxon>
    </lineage>
</organism>
<keyword evidence="2" id="KW-1185">Reference proteome</keyword>
<sequence length="691" mass="78696">EEHLLQVHAARLRDRRRQRWQPRAARTPPAQVWAPEAGDCNTCKARSVRAYQRGGILCATFGCGVVMPPQRFHVAESLPQVAAYVEHLLRINPALRTIGYDDWCHLAPHLRSYGSVAAARLQGYVDRWHARGHRRPQCWSTYSPDRYKVMYDWEEHTVFSSATLQGLVASLVHGRQRWELHSWSGCIWGSARPTVRLHALLTYTLPLVLTFLSPQPAGRVLREARVRSEGGRTRVVEALRRLSVELQQPLRGSGWDVDAGFQLVGVASPTTGALVGGFPQNFLRSHLAAVTQFPLRILLRRPVDTSLKERQWRDLNRLGRSLRYCSPATFDVLLLRALNERNWWRNDESMREVLLASADFVRTSWDSTLFLGPEVAQAMEYEALFNTLHCLPTTLAHETLGLHAMNAVMVKIRFAHFKKTNKSGLNTIIEENAIPFELWLNHASLQGHVDGQLDRSEAPLTLTFIPGATPEELFAQCDADKVTRVYHGLLHGHDEIAGFFEDMGLYGGGQRTKARQSDLNVLMDKGRPSKIFRDQDRGYGKDLFALYRQTRDGTKPHKVQLLQISGINARDADRILRDDDVIAASLATRERYLFFTAPVMNPYALPPAHVQLPTEVLDEHGEPLQDRAGFRRDLLPRRGDCVQGMKRCYHFVHGLPNQELRFTDSGLEKFRCFDAWNWRLAGYVQYVDDQL</sequence>
<proteinExistence type="predicted"/>
<evidence type="ECO:0000313" key="2">
    <source>
        <dbReference type="Proteomes" id="UP001642464"/>
    </source>
</evidence>
<keyword evidence="1" id="KW-0808">Transferase</keyword>
<reference evidence="1 2" key="1">
    <citation type="submission" date="2024-02" db="EMBL/GenBank/DDBJ databases">
        <authorList>
            <person name="Chen Y."/>
            <person name="Shah S."/>
            <person name="Dougan E. K."/>
            <person name="Thang M."/>
            <person name="Chan C."/>
        </authorList>
    </citation>
    <scope>NUCLEOTIDE SEQUENCE [LARGE SCALE GENOMIC DNA]</scope>
</reference>
<protein>
    <submittedName>
        <fullName evidence="1">Phosphoglycerate kinase</fullName>
    </submittedName>
</protein>
<feature type="non-terminal residue" evidence="1">
    <location>
        <position position="691"/>
    </location>
</feature>
<keyword evidence="1" id="KW-0418">Kinase</keyword>
<dbReference type="Proteomes" id="UP001642464">
    <property type="component" value="Unassembled WGS sequence"/>
</dbReference>
<gene>
    <name evidence="1" type="ORF">SCF082_LOCUS23323</name>
</gene>
<name>A0ABP0LLD5_9DINO</name>
<dbReference type="EMBL" id="CAXAMM010016871">
    <property type="protein sequence ID" value="CAK9039975.1"/>
    <property type="molecule type" value="Genomic_DNA"/>
</dbReference>
<comment type="caution">
    <text evidence="1">The sequence shown here is derived from an EMBL/GenBank/DDBJ whole genome shotgun (WGS) entry which is preliminary data.</text>
</comment>
<accession>A0ABP0LLD5</accession>